<dbReference type="Pfam" id="PF05602">
    <property type="entry name" value="CLPTM1"/>
    <property type="match status" value="2"/>
</dbReference>
<feature type="transmembrane region" description="Helical" evidence="15">
    <location>
        <begin position="261"/>
        <end position="282"/>
    </location>
</feature>
<evidence type="ECO:0000313" key="16">
    <source>
        <dbReference type="EMBL" id="KAB7507775.1"/>
    </source>
</evidence>
<dbReference type="AlphaFoldDB" id="A0A5N5TNN0"/>
<feature type="transmembrane region" description="Helical" evidence="15">
    <location>
        <begin position="402"/>
        <end position="423"/>
    </location>
</feature>
<evidence type="ECO:0000256" key="10">
    <source>
        <dbReference type="ARBA" id="ARBA00040905"/>
    </source>
</evidence>
<comment type="catalytic activity">
    <reaction evidence="8">
        <text>a 1,2-diacyl-sn-glycero-3-phospho-(1D-myo-inositol)(in) = a 1,2-diacyl-sn-glycero-3-phospho-(1D-myo-inositol)(out)</text>
        <dbReference type="Rhea" id="RHEA:38691"/>
        <dbReference type="ChEBI" id="CHEBI:57880"/>
    </reaction>
</comment>
<evidence type="ECO:0000256" key="9">
    <source>
        <dbReference type="ARBA" id="ARBA00036810"/>
    </source>
</evidence>
<comment type="catalytic activity">
    <reaction evidence="7">
        <text>a 1,2-diacyl-sn-glycero-3-phosphocholine(in) = a 1,2-diacyl-sn-glycero-3-phosphocholine(out)</text>
        <dbReference type="Rhea" id="RHEA:38571"/>
        <dbReference type="ChEBI" id="CHEBI:57643"/>
    </reaction>
</comment>
<name>A0A5N5TNN0_9CRUS</name>
<evidence type="ECO:0000313" key="17">
    <source>
        <dbReference type="Proteomes" id="UP000326759"/>
    </source>
</evidence>
<comment type="similarity">
    <text evidence="2">Belongs to the CLPTM1 family.</text>
</comment>
<evidence type="ECO:0000256" key="15">
    <source>
        <dbReference type="SAM" id="Phobius"/>
    </source>
</evidence>
<evidence type="ECO:0000256" key="8">
    <source>
        <dbReference type="ARBA" id="ARBA00035895"/>
    </source>
</evidence>
<evidence type="ECO:0000256" key="4">
    <source>
        <dbReference type="ARBA" id="ARBA00022989"/>
    </source>
</evidence>
<comment type="subcellular location">
    <subcellularLocation>
        <location evidence="1">Membrane</location>
        <topology evidence="1">Multi-pass membrane protein</topology>
    </subcellularLocation>
</comment>
<keyword evidence="5 15" id="KW-0472">Membrane</keyword>
<protein>
    <recommendedName>
        <fullName evidence="10">Lipid scramblase CLPTM1L</fullName>
    </recommendedName>
    <alternativeName>
        <fullName evidence="12">Cisplatin resistance-related protein 9</fullName>
    </alternativeName>
    <alternativeName>
        <fullName evidence="11">Cleft lip and palate transmembrane protein 1-like protein</fullName>
    </alternativeName>
</protein>
<evidence type="ECO:0000256" key="12">
    <source>
        <dbReference type="ARBA" id="ARBA00043155"/>
    </source>
</evidence>
<dbReference type="GO" id="GO:0016020">
    <property type="term" value="C:membrane"/>
    <property type="evidence" value="ECO:0007669"/>
    <property type="project" value="UniProtKB-SubCell"/>
</dbReference>
<keyword evidence="3 15" id="KW-0812">Transmembrane</keyword>
<reference evidence="16 17" key="1">
    <citation type="journal article" date="2019" name="PLoS Biol.">
        <title>Sex chromosomes control vertical transmission of feminizing Wolbachia symbionts in an isopod.</title>
        <authorList>
            <person name="Becking T."/>
            <person name="Chebbi M.A."/>
            <person name="Giraud I."/>
            <person name="Moumen B."/>
            <person name="Laverre T."/>
            <person name="Caubet Y."/>
            <person name="Peccoud J."/>
            <person name="Gilbert C."/>
            <person name="Cordaux R."/>
        </authorList>
    </citation>
    <scope>NUCLEOTIDE SEQUENCE [LARGE SCALE GENOMIC DNA]</scope>
    <source>
        <strain evidence="16">ANa2</strain>
        <tissue evidence="16">Whole body excluding digestive tract and cuticle</tissue>
    </source>
</reference>
<sequence length="473" mass="54220">MALSNLLSPSTIFVSLLVAYSSYSIWSMAQLFIPPVCQANQKCLKPILTDNPDYQFVAFYSLKLSPRSSSDVSFVFKENPFDYKETWEKNININIPQKVRSNGTMFLHMFLTSPKTNSEKWSSVVNDPMTIYESVSLTQYHIPEAKSFNLLGSSEGEDDSKKLPSSDDRPVTHFFSQVVFNVLTDSFPIPTDGVPYEIGRNLRLSPSGKYLPVMRVDFMSLRINNLSLGPFRRSPGVDAKFGLHRIKTLDEVKGIFSDSNLYLLGITFFVSTLHMVFDFLAFKNDINFWRGLKSMGGISPTTVVWRTFAQLVIFLFLLEEETSLLVLVPAGIGALIEIWKVTKAFHIKFEGWRLKITHVLTKEESNTKELDSEGLRYLSYIMYPLCLGGAIYSLLYTPHKSWYSWLINSLVNGIYAFGFLFMMPQLFINYKLKSVAHLPWRAFMLLYPVDKSRFNEYGQSGIEEEKKKKKKKE</sequence>
<feature type="transmembrane region" description="Helical" evidence="15">
    <location>
        <begin position="303"/>
        <end position="318"/>
    </location>
</feature>
<evidence type="ECO:0000256" key="7">
    <source>
        <dbReference type="ARBA" id="ARBA00024631"/>
    </source>
</evidence>
<evidence type="ECO:0000256" key="1">
    <source>
        <dbReference type="ARBA" id="ARBA00004141"/>
    </source>
</evidence>
<dbReference type="PANTHER" id="PTHR21347">
    <property type="entry name" value="CLEFT LIP AND PALATE ASSOCIATED TRANSMEMBRANE PROTEIN-RELATED"/>
    <property type="match status" value="1"/>
</dbReference>
<proteinExistence type="inferred from homology"/>
<dbReference type="GO" id="GO:0012505">
    <property type="term" value="C:endomembrane system"/>
    <property type="evidence" value="ECO:0007669"/>
    <property type="project" value="TreeGrafter"/>
</dbReference>
<comment type="caution">
    <text evidence="16">The sequence shown here is derived from an EMBL/GenBank/DDBJ whole genome shotgun (WGS) entry which is preliminary data.</text>
</comment>
<comment type="function">
    <text evidence="13">Scramblase that mediates the translocation of glucosaminylphosphatidylinositol (alpha-D-GlcN-(1-6)-(1,2-diacyl-sn-glycero-3-phospho)-1D-myo-inositol, GlcN-PI) across the endoplasmic reticulum (ER) membrane, from the cytosolic leaflet to the luminal leaflet of the ER membrane, where it participates in the biosynthesis of glycosylphosphatidylinositol (GPI). GPI is a lipid glycoconjugate involved in post-translational modification of proteins. Can also translocate 1,2-diacyl-sn-glycero-3-phospho-(1D-myo-inositol) (phosphatidylinositol or PI), as well as several other phospholipids (1,2-diacyl-sn-glycero-3-phosphocholine, 1,2-diacyl-sn-glycero-3-phosphoethanolamine), and N-acetylglucosaminylphosphatidylinositol (GlcNAc-PI) in vitro.</text>
</comment>
<accession>A0A5N5TNN0</accession>
<dbReference type="Proteomes" id="UP000326759">
    <property type="component" value="Unassembled WGS sequence"/>
</dbReference>
<evidence type="ECO:0000256" key="6">
    <source>
        <dbReference type="ARBA" id="ARBA00024615"/>
    </source>
</evidence>
<evidence type="ECO:0000256" key="14">
    <source>
        <dbReference type="ARBA" id="ARBA00093208"/>
    </source>
</evidence>
<feature type="transmembrane region" description="Helical" evidence="15">
    <location>
        <begin position="377"/>
        <end position="396"/>
    </location>
</feature>
<dbReference type="OrthoDB" id="378564at2759"/>
<keyword evidence="4 15" id="KW-1133">Transmembrane helix</keyword>
<evidence type="ECO:0000256" key="5">
    <source>
        <dbReference type="ARBA" id="ARBA00023136"/>
    </source>
</evidence>
<evidence type="ECO:0000256" key="11">
    <source>
        <dbReference type="ARBA" id="ARBA00042320"/>
    </source>
</evidence>
<evidence type="ECO:0000256" key="2">
    <source>
        <dbReference type="ARBA" id="ARBA00009310"/>
    </source>
</evidence>
<comment type="catalytic activity">
    <reaction evidence="14">
        <text>a 6-(alpha-D-glucosaminyl)-1-(1,2-diacyl-sn-glycero-3-phospho)-1D-myo-inositol(in) = a 6-(alpha-D-glucosaminyl)-1-(1,2-diacyl-sn-glycero-3-phospho)-1D-myo-inositol(out)</text>
        <dbReference type="Rhea" id="RHEA:71491"/>
        <dbReference type="ChEBI" id="CHEBI:57997"/>
    </reaction>
</comment>
<comment type="catalytic activity">
    <reaction evidence="9">
        <text>6-(alpha-D-glucosaminyl)-(1-octadecanoyl,2-(9Z)-octadecenoyl-sn-glycero-3-phospho)-1D-myo-inositol(in) = 6-(alpha-D-glucosaminyl)-(1-octadecanoyl,2-(9Z)-octadecenoyl-sn-glycero-3-phospho)-1D-myo-inositol(out)</text>
        <dbReference type="Rhea" id="RHEA:71495"/>
        <dbReference type="ChEBI" id="CHEBI:190691"/>
    </reaction>
</comment>
<gene>
    <name evidence="16" type="primary">clptm1l</name>
    <name evidence="16" type="ORF">Anas_00943</name>
</gene>
<dbReference type="EMBL" id="SEYY01000216">
    <property type="protein sequence ID" value="KAB7507775.1"/>
    <property type="molecule type" value="Genomic_DNA"/>
</dbReference>
<evidence type="ECO:0000256" key="13">
    <source>
        <dbReference type="ARBA" id="ARBA00045827"/>
    </source>
</evidence>
<comment type="catalytic activity">
    <reaction evidence="6">
        <text>a 1,2-diacyl-sn-glycero-3-phosphoethanolamine(in) = a 1,2-diacyl-sn-glycero-3-phosphoethanolamine(out)</text>
        <dbReference type="Rhea" id="RHEA:38895"/>
        <dbReference type="ChEBI" id="CHEBI:64612"/>
    </reaction>
</comment>
<dbReference type="PANTHER" id="PTHR21347:SF0">
    <property type="entry name" value="LIPID SCRAMBLASE CLPTM1L"/>
    <property type="match status" value="1"/>
</dbReference>
<organism evidence="16 17">
    <name type="scientific">Armadillidium nasatum</name>
    <dbReference type="NCBI Taxonomy" id="96803"/>
    <lineage>
        <taxon>Eukaryota</taxon>
        <taxon>Metazoa</taxon>
        <taxon>Ecdysozoa</taxon>
        <taxon>Arthropoda</taxon>
        <taxon>Crustacea</taxon>
        <taxon>Multicrustacea</taxon>
        <taxon>Malacostraca</taxon>
        <taxon>Eumalacostraca</taxon>
        <taxon>Peracarida</taxon>
        <taxon>Isopoda</taxon>
        <taxon>Oniscidea</taxon>
        <taxon>Crinocheta</taxon>
        <taxon>Armadillidiidae</taxon>
        <taxon>Armadillidium</taxon>
    </lineage>
</organism>
<dbReference type="InterPro" id="IPR008429">
    <property type="entry name" value="CLPTM1"/>
</dbReference>
<keyword evidence="17" id="KW-1185">Reference proteome</keyword>
<evidence type="ECO:0000256" key="3">
    <source>
        <dbReference type="ARBA" id="ARBA00022692"/>
    </source>
</evidence>